<evidence type="ECO:0000256" key="1">
    <source>
        <dbReference type="ARBA" id="ARBA00003246"/>
    </source>
</evidence>
<sequence length="195" mass="22008">MSLPAPVQHTRTSEPESRHIFQLSSHPIALFFFLAFRLAAVLTYLLGLLFTSNFILIFVIIVLLLAFDFWTIKNVSGRLLVGLRWFSETGNDGSSIWVFESADSQNPINATDNRLFWGILYATPVVWLLLAFVAILKFEFVWLTLVIIAIVLNMANALAYTRCDKDAKMKFARSLGSSATSGLLSRVAGRYFSFW</sequence>
<comment type="caution">
    <text evidence="9">The sequence shown here is derived from an EMBL/GenBank/DDBJ whole genome shotgun (WGS) entry which is preliminary data.</text>
</comment>
<comment type="subcellular location">
    <subcellularLocation>
        <location evidence="2 8">Golgi apparatus membrane</location>
        <topology evidence="2 8">Multi-pass membrane protein</topology>
    </subcellularLocation>
</comment>
<evidence type="ECO:0000256" key="5">
    <source>
        <dbReference type="ARBA" id="ARBA00022692"/>
    </source>
</evidence>
<dbReference type="GO" id="GO:0009306">
    <property type="term" value="P:protein secretion"/>
    <property type="evidence" value="ECO:0007669"/>
    <property type="project" value="TreeGrafter"/>
</dbReference>
<organism evidence="9 10">
    <name type="scientific">Taphrina deformans (strain PYCC 5710 / ATCC 11124 / CBS 356.35 / IMI 108563 / JCM 9778 / NBRC 8474)</name>
    <name type="common">Peach leaf curl fungus</name>
    <name type="synonym">Lalaria deformans</name>
    <dbReference type="NCBI Taxonomy" id="1097556"/>
    <lineage>
        <taxon>Eukaryota</taxon>
        <taxon>Fungi</taxon>
        <taxon>Dikarya</taxon>
        <taxon>Ascomycota</taxon>
        <taxon>Taphrinomycotina</taxon>
        <taxon>Taphrinomycetes</taxon>
        <taxon>Taphrinales</taxon>
        <taxon>Taphrinaceae</taxon>
        <taxon>Taphrina</taxon>
    </lineage>
</organism>
<evidence type="ECO:0000256" key="4">
    <source>
        <dbReference type="ARBA" id="ARBA00013603"/>
    </source>
</evidence>
<evidence type="ECO:0000256" key="3">
    <source>
        <dbReference type="ARBA" id="ARBA00005467"/>
    </source>
</evidence>
<dbReference type="Proteomes" id="UP000013776">
    <property type="component" value="Unassembled WGS sequence"/>
</dbReference>
<keyword evidence="7 8" id="KW-0472">Membrane</keyword>
<comment type="function">
    <text evidence="1 8">Golgi membrane protein involved in vesicular trafficking.</text>
</comment>
<evidence type="ECO:0000256" key="8">
    <source>
        <dbReference type="RuleBase" id="RU361206"/>
    </source>
</evidence>
<evidence type="ECO:0000256" key="7">
    <source>
        <dbReference type="ARBA" id="ARBA00023136"/>
    </source>
</evidence>
<dbReference type="GO" id="GO:0000139">
    <property type="term" value="C:Golgi membrane"/>
    <property type="evidence" value="ECO:0007669"/>
    <property type="project" value="UniProtKB-SubCell"/>
</dbReference>
<dbReference type="VEuPathDB" id="FungiDB:TAPDE_001525"/>
<feature type="transmembrane region" description="Helical" evidence="8">
    <location>
        <begin position="54"/>
        <end position="72"/>
    </location>
</feature>
<dbReference type="PANTHER" id="PTHR13019">
    <property type="entry name" value="GOLGI APPARATUS MEMBRANE PROTEIN TVP23"/>
    <property type="match status" value="1"/>
</dbReference>
<evidence type="ECO:0000256" key="2">
    <source>
        <dbReference type="ARBA" id="ARBA00004653"/>
    </source>
</evidence>
<evidence type="ECO:0000313" key="10">
    <source>
        <dbReference type="Proteomes" id="UP000013776"/>
    </source>
</evidence>
<evidence type="ECO:0000313" key="9">
    <source>
        <dbReference type="EMBL" id="CCG81700.1"/>
    </source>
</evidence>
<keyword evidence="10" id="KW-1185">Reference proteome</keyword>
<dbReference type="AlphaFoldDB" id="R4X8L6"/>
<protein>
    <recommendedName>
        <fullName evidence="4 8">Golgi apparatus membrane protein TVP23</fullName>
    </recommendedName>
</protein>
<dbReference type="EMBL" id="CAHR02000055">
    <property type="protein sequence ID" value="CCG81700.1"/>
    <property type="molecule type" value="Genomic_DNA"/>
</dbReference>
<proteinExistence type="inferred from homology"/>
<keyword evidence="6 8" id="KW-1133">Transmembrane helix</keyword>
<reference evidence="9 10" key="1">
    <citation type="journal article" date="2013" name="MBio">
        <title>Genome sequencing of the plant pathogen Taphrina deformans, the causal agent of peach leaf curl.</title>
        <authorList>
            <person name="Cisse O.H."/>
            <person name="Almeida J.M.G.C.F."/>
            <person name="Fonseca A."/>
            <person name="Kumar A.A."/>
            <person name="Salojaervi J."/>
            <person name="Overmyer K."/>
            <person name="Hauser P.M."/>
            <person name="Pagni M."/>
        </authorList>
    </citation>
    <scope>NUCLEOTIDE SEQUENCE [LARGE SCALE GENOMIC DNA]</scope>
    <source>
        <strain evidence="10">PYCC 5710 / ATCC 11124 / CBS 356.35 / IMI 108563 / JCM 9778 / NBRC 8474</strain>
    </source>
</reference>
<dbReference type="PANTHER" id="PTHR13019:SF7">
    <property type="entry name" value="GOLGI APPARATUS MEMBRANE PROTEIN TVP23"/>
    <property type="match status" value="1"/>
</dbReference>
<keyword evidence="5 8" id="KW-0812">Transmembrane</keyword>
<dbReference type="eggNOG" id="KOG3195">
    <property type="taxonomic scope" value="Eukaryota"/>
</dbReference>
<feature type="transmembrane region" description="Helical" evidence="8">
    <location>
        <begin position="28"/>
        <end position="48"/>
    </location>
</feature>
<name>R4X8L6_TAPDE</name>
<gene>
    <name evidence="9" type="ORF">TAPDE_001525</name>
</gene>
<dbReference type="InterPro" id="IPR008564">
    <property type="entry name" value="TVP23-like"/>
</dbReference>
<accession>R4X8L6</accession>
<keyword evidence="8" id="KW-0333">Golgi apparatus</keyword>
<dbReference type="Pfam" id="PF05832">
    <property type="entry name" value="DUF846"/>
    <property type="match status" value="1"/>
</dbReference>
<evidence type="ECO:0000256" key="6">
    <source>
        <dbReference type="ARBA" id="ARBA00022989"/>
    </source>
</evidence>
<dbReference type="STRING" id="1097556.R4X8L6"/>
<dbReference type="GO" id="GO:0016192">
    <property type="term" value="P:vesicle-mediated transport"/>
    <property type="evidence" value="ECO:0007669"/>
    <property type="project" value="TreeGrafter"/>
</dbReference>
<feature type="transmembrane region" description="Helical" evidence="8">
    <location>
        <begin position="115"/>
        <end position="135"/>
    </location>
</feature>
<comment type="similarity">
    <text evidence="3 8">Belongs to the TVP23 family.</text>
</comment>
<feature type="transmembrane region" description="Helical" evidence="8">
    <location>
        <begin position="141"/>
        <end position="160"/>
    </location>
</feature>
<dbReference type="OrthoDB" id="2151161at2759"/>